<proteinExistence type="predicted"/>
<dbReference type="EMBL" id="BKCJ011139698">
    <property type="protein sequence ID" value="GFC92826.1"/>
    <property type="molecule type" value="Genomic_DNA"/>
</dbReference>
<organism evidence="1">
    <name type="scientific">Tanacetum cinerariifolium</name>
    <name type="common">Dalmatian daisy</name>
    <name type="synonym">Chrysanthemum cinerariifolium</name>
    <dbReference type="NCBI Taxonomy" id="118510"/>
    <lineage>
        <taxon>Eukaryota</taxon>
        <taxon>Viridiplantae</taxon>
        <taxon>Streptophyta</taxon>
        <taxon>Embryophyta</taxon>
        <taxon>Tracheophyta</taxon>
        <taxon>Spermatophyta</taxon>
        <taxon>Magnoliopsida</taxon>
        <taxon>eudicotyledons</taxon>
        <taxon>Gunneridae</taxon>
        <taxon>Pentapetalae</taxon>
        <taxon>asterids</taxon>
        <taxon>campanulids</taxon>
        <taxon>Asterales</taxon>
        <taxon>Asteraceae</taxon>
        <taxon>Asteroideae</taxon>
        <taxon>Anthemideae</taxon>
        <taxon>Anthemidinae</taxon>
        <taxon>Tanacetum</taxon>
    </lineage>
</organism>
<accession>A0A699S5S8</accession>
<protein>
    <submittedName>
        <fullName evidence="1">Uncharacterized protein</fullName>
    </submittedName>
</protein>
<name>A0A699S5S8_TANCI</name>
<comment type="caution">
    <text evidence="1">The sequence shown here is derived from an EMBL/GenBank/DDBJ whole genome shotgun (WGS) entry which is preliminary data.</text>
</comment>
<gene>
    <name evidence="1" type="ORF">Tci_864796</name>
</gene>
<evidence type="ECO:0000313" key="1">
    <source>
        <dbReference type="EMBL" id="GFC92826.1"/>
    </source>
</evidence>
<dbReference type="AlphaFoldDB" id="A0A699S5S8"/>
<sequence length="81" mass="8919">METTTSLKVSIVIRTDVGVEVGIGSEREDEEAESRDRNTIEIGVDRISDIESAQREQGRMMLVASEQRAGGVEVDLRVSLL</sequence>
<reference evidence="1" key="1">
    <citation type="journal article" date="2019" name="Sci. Rep.">
        <title>Draft genome of Tanacetum cinerariifolium, the natural source of mosquito coil.</title>
        <authorList>
            <person name="Yamashiro T."/>
            <person name="Shiraishi A."/>
            <person name="Satake H."/>
            <person name="Nakayama K."/>
        </authorList>
    </citation>
    <scope>NUCLEOTIDE SEQUENCE</scope>
</reference>